<comment type="subcellular location">
    <subcellularLocation>
        <location evidence="1">Membrane</location>
        <topology evidence="1">Multi-pass membrane protein</topology>
    </subcellularLocation>
</comment>
<dbReference type="Gene3D" id="2.60.120.10">
    <property type="entry name" value="Jelly Rolls"/>
    <property type="match status" value="3"/>
</dbReference>
<feature type="transmembrane region" description="Helical" evidence="9">
    <location>
        <begin position="1058"/>
        <end position="1076"/>
    </location>
</feature>
<evidence type="ECO:0000259" key="10">
    <source>
        <dbReference type="PROSITE" id="PS50042"/>
    </source>
</evidence>
<dbReference type="Proteomes" id="UP000243217">
    <property type="component" value="Unassembled WGS sequence"/>
</dbReference>
<dbReference type="Gene3D" id="1.10.287.70">
    <property type="match status" value="2"/>
</dbReference>
<dbReference type="PANTHER" id="PTHR45638:SF11">
    <property type="entry name" value="CYCLIC NUCLEOTIDE-GATED CATION CHANNEL SUBUNIT A"/>
    <property type="match status" value="1"/>
</dbReference>
<sequence length="1461" mass="169218">MFVNHLECGYENVSCGTHNSWAAKNKLVGPKLLHTYLYTLVVVGYGFPSPETNIERVLVISIQFCRFLGGVSIISAFVFLFERQNRRRNLFSDKIDKIKEFLKLRQVSSDIKVKVLDFYEHFWTAQRGLEEDLIVASLPSHIQTCCLHHLRVRLLKSVPIVRAQPIHILNRLAILMRRMAYSPRDWILHDEPSEYLFLVCRGRIAILHPNSTEIHSYVLDGQFFGLSMMAPESKTRIRARAETYCDLYTLTRQNFVDVWMLCNPKNGPELVQSMMEGIRQYLQAPHQITLSHLSLNHKVYDDNLWFMPRSRFRMYWEWGILIALLYFSVDIPYRLCFEASTYFNPYIFSLSSVFDVFLLMDVVLCSRFFAFVQDDVVVTNPKRIFAHYRANGLVLDCISNIPFATVIDCLSLEFKTEHIQVAAALHMCEWLRFLRMRRLLPTITQVLKKLHVDDTTFVIVYLFFCVPLVCHVGSCVWYFLATWDAQDILSAEHWNAEVNLTRIDCLTMARQFNNCTWLLFDNVEFGESADYVRAFYWSVVSLVTVQFGSIFPFTTVECAYMFFWLFFGSIMNYGAIGGLVNAVTRMNAATEAKEEHLMLVHRFMHSEGVSRRVHRDVSSYFKHRWTQSTEQEILLALQPLPDNLRQSIQSYLYSKAVAHVQIFHLVDKDELKYIYAIMSHRTYKKDEILVRAGDIGEELFIITRGSVELTLPINGIPISVLVIHAGACIGEAQFMPRTIYPLTSTVVSPSIDVSVLNRADFDTIIKHLESSIEDIEAQASKVIEKELAWLASIRKNLDRRKIQHSMHRANSKGLFTDTSSSNRFIEPTMSLYRFWQVLILIIVLYNFISIAYRVAFLLYPSTDIMFAFNILDYSTDAVFLIDMYIKFNHLTYSDRYGDQVINHKLIRSHYIWKGSFKLDLFSSLPLYYVGDYGIMTLCRLPRLARCFRLPRLWDDISLLLHELISSERIAEYLEFYKLFVVLVLASHLAATGLYFISSTEVHYSHVEEEHIWFEGDEVIQAHHSNFYIMYLRSFYWGLGVLSSFDYMDIEMALLAETVWFCVVAISGVLFLGIVIGQTSSVINNANKDSRDLEHQIDRFTTYCNYQGLPRYLLERGKLFFRFQHDCNKGIDAHQVFADLPHTLRLDLFKDLYTSWVRNVPYFTPLPPAQIYGIAEKLRVQLFLPGDDIILEGDVATHFFIMKRGRGEKYLKAHMLVFGPVYEGLIFGEDAFFLGTRYTYCIRAVKCSEVLCLPLTEWNSMWSAEVRVEVEWRIKKQVQADCSAMKHAIQAITRNFGVAPGMRIVPVKLRTLILQGMHKSANPYWNIALDYAQRQAQTSIVDVHGSMTGALVNHKLVDLVRLQQDITKSIHVHPAAHAQSERVIESIAPMGELKKVVPQHHEDVGVSVQKNHPVLPFESLSIWHRDAPPQAMWIPHSGFRETWDILCWVAVLYYSIALPFRA</sequence>
<organism evidence="11 12">
    <name type="scientific">Thraustotheca clavata</name>
    <dbReference type="NCBI Taxonomy" id="74557"/>
    <lineage>
        <taxon>Eukaryota</taxon>
        <taxon>Sar</taxon>
        <taxon>Stramenopiles</taxon>
        <taxon>Oomycota</taxon>
        <taxon>Saprolegniomycetes</taxon>
        <taxon>Saprolegniales</taxon>
        <taxon>Achlyaceae</taxon>
        <taxon>Thraustotheca</taxon>
    </lineage>
</organism>
<keyword evidence="3 9" id="KW-0812">Transmembrane</keyword>
<keyword evidence="12" id="KW-1185">Reference proteome</keyword>
<dbReference type="EMBL" id="JNBS01000334">
    <property type="protein sequence ID" value="OQS06529.1"/>
    <property type="molecule type" value="Genomic_DNA"/>
</dbReference>
<dbReference type="PROSITE" id="PS00888">
    <property type="entry name" value="CNMP_BINDING_1"/>
    <property type="match status" value="2"/>
</dbReference>
<evidence type="ECO:0000256" key="4">
    <source>
        <dbReference type="ARBA" id="ARBA00022989"/>
    </source>
</evidence>
<evidence type="ECO:0000256" key="8">
    <source>
        <dbReference type="ARBA" id="ARBA00023303"/>
    </source>
</evidence>
<feature type="transmembrane region" description="Helical" evidence="9">
    <location>
        <begin position="831"/>
        <end position="852"/>
    </location>
</feature>
<feature type="transmembrane region" description="Helical" evidence="9">
    <location>
        <begin position="57"/>
        <end position="81"/>
    </location>
</feature>
<evidence type="ECO:0000256" key="2">
    <source>
        <dbReference type="ARBA" id="ARBA00022448"/>
    </source>
</evidence>
<feature type="transmembrane region" description="Helical" evidence="9">
    <location>
        <begin position="345"/>
        <end position="364"/>
    </location>
</feature>
<keyword evidence="2" id="KW-0813">Transport</keyword>
<dbReference type="InterPro" id="IPR018488">
    <property type="entry name" value="cNMP-bd_CS"/>
</dbReference>
<protein>
    <submittedName>
        <fullName evidence="11">Voltage-gated Ion Channel (VIC) Superfamily</fullName>
    </submittedName>
</protein>
<dbReference type="InterPro" id="IPR005821">
    <property type="entry name" value="Ion_trans_dom"/>
</dbReference>
<dbReference type="PROSITE" id="PS50042">
    <property type="entry name" value="CNMP_BINDING_3"/>
    <property type="match status" value="3"/>
</dbReference>
<dbReference type="SUPFAM" id="SSF51206">
    <property type="entry name" value="cAMP-binding domain-like"/>
    <property type="match status" value="3"/>
</dbReference>
<feature type="transmembrane region" description="Helical" evidence="9">
    <location>
        <begin position="1027"/>
        <end position="1046"/>
    </location>
</feature>
<feature type="domain" description="Cyclic nucleotide-binding" evidence="10">
    <location>
        <begin position="187"/>
        <end position="255"/>
    </location>
</feature>
<feature type="transmembrane region" description="Helical" evidence="9">
    <location>
        <begin position="458"/>
        <end position="480"/>
    </location>
</feature>
<reference evidence="11 12" key="1">
    <citation type="journal article" date="2014" name="Genome Biol. Evol.">
        <title>The secreted proteins of Achlya hypogyna and Thraustotheca clavata identify the ancestral oomycete secretome and reveal gene acquisitions by horizontal gene transfer.</title>
        <authorList>
            <person name="Misner I."/>
            <person name="Blouin N."/>
            <person name="Leonard G."/>
            <person name="Richards T.A."/>
            <person name="Lane C.E."/>
        </authorList>
    </citation>
    <scope>NUCLEOTIDE SEQUENCE [LARGE SCALE GENOMIC DNA]</scope>
    <source>
        <strain evidence="11 12">ATCC 34112</strain>
    </source>
</reference>
<evidence type="ECO:0000256" key="7">
    <source>
        <dbReference type="ARBA" id="ARBA00023286"/>
    </source>
</evidence>
<accession>A0A1W0A8J7</accession>
<dbReference type="Gene3D" id="1.10.287.630">
    <property type="entry name" value="Helix hairpin bin"/>
    <property type="match status" value="2"/>
</dbReference>
<keyword evidence="8" id="KW-0407">Ion channel</keyword>
<dbReference type="OrthoDB" id="415460at2759"/>
<dbReference type="PANTHER" id="PTHR45638">
    <property type="entry name" value="CYCLIC NUCLEOTIDE-GATED CATION CHANNEL SUBUNIT A"/>
    <property type="match status" value="1"/>
</dbReference>
<evidence type="ECO:0000313" key="11">
    <source>
        <dbReference type="EMBL" id="OQS06529.1"/>
    </source>
</evidence>
<gene>
    <name evidence="11" type="ORF">THRCLA_01430</name>
</gene>
<dbReference type="CDD" id="cd00038">
    <property type="entry name" value="CAP_ED"/>
    <property type="match status" value="3"/>
</dbReference>
<keyword evidence="7" id="KW-1071">Ligand-gated ion channel</keyword>
<dbReference type="InterPro" id="IPR000595">
    <property type="entry name" value="cNMP-bd_dom"/>
</dbReference>
<feature type="transmembrane region" description="Helical" evidence="9">
    <location>
        <begin position="975"/>
        <end position="996"/>
    </location>
</feature>
<dbReference type="GO" id="GO:0016020">
    <property type="term" value="C:membrane"/>
    <property type="evidence" value="ECO:0007669"/>
    <property type="project" value="UniProtKB-SubCell"/>
</dbReference>
<dbReference type="InterPro" id="IPR050866">
    <property type="entry name" value="CNG_cation_channel"/>
</dbReference>
<dbReference type="SUPFAM" id="SSF81324">
    <property type="entry name" value="Voltage-gated potassium channels"/>
    <property type="match status" value="2"/>
</dbReference>
<evidence type="ECO:0000256" key="6">
    <source>
        <dbReference type="ARBA" id="ARBA00023136"/>
    </source>
</evidence>
<dbReference type="Pfam" id="PF00027">
    <property type="entry name" value="cNMP_binding"/>
    <property type="match status" value="3"/>
</dbReference>
<dbReference type="InterPro" id="IPR018490">
    <property type="entry name" value="cNMP-bd_dom_sf"/>
</dbReference>
<name>A0A1W0A8J7_9STRA</name>
<evidence type="ECO:0000313" key="12">
    <source>
        <dbReference type="Proteomes" id="UP000243217"/>
    </source>
</evidence>
<evidence type="ECO:0000256" key="1">
    <source>
        <dbReference type="ARBA" id="ARBA00004141"/>
    </source>
</evidence>
<keyword evidence="4 9" id="KW-1133">Transmembrane helix</keyword>
<dbReference type="SMART" id="SM00100">
    <property type="entry name" value="cNMP"/>
    <property type="match status" value="3"/>
</dbReference>
<dbReference type="InterPro" id="IPR014710">
    <property type="entry name" value="RmlC-like_jellyroll"/>
</dbReference>
<dbReference type="Pfam" id="PF00520">
    <property type="entry name" value="Ion_trans"/>
    <property type="match status" value="2"/>
</dbReference>
<proteinExistence type="predicted"/>
<feature type="domain" description="Cyclic nucleotide-binding" evidence="10">
    <location>
        <begin position="1161"/>
        <end position="1243"/>
    </location>
</feature>
<dbReference type="GO" id="GO:0005221">
    <property type="term" value="F:intracellularly cyclic nucleotide-activated monoatomic cation channel activity"/>
    <property type="evidence" value="ECO:0007669"/>
    <property type="project" value="InterPro"/>
</dbReference>
<keyword evidence="5" id="KW-0406">Ion transport</keyword>
<feature type="domain" description="Cyclic nucleotide-binding" evidence="10">
    <location>
        <begin position="662"/>
        <end position="765"/>
    </location>
</feature>
<feature type="transmembrane region" description="Helical" evidence="9">
    <location>
        <begin position="315"/>
        <end position="333"/>
    </location>
</feature>
<keyword evidence="6 9" id="KW-0472">Membrane</keyword>
<evidence type="ECO:0000256" key="9">
    <source>
        <dbReference type="SAM" id="Phobius"/>
    </source>
</evidence>
<feature type="non-terminal residue" evidence="11">
    <location>
        <position position="1461"/>
    </location>
</feature>
<comment type="caution">
    <text evidence="11">The sequence shown here is derived from an EMBL/GenBank/DDBJ whole genome shotgun (WGS) entry which is preliminary data.</text>
</comment>
<evidence type="ECO:0000256" key="3">
    <source>
        <dbReference type="ARBA" id="ARBA00022692"/>
    </source>
</evidence>
<feature type="transmembrane region" description="Helical" evidence="9">
    <location>
        <begin position="561"/>
        <end position="583"/>
    </location>
</feature>
<evidence type="ECO:0000256" key="5">
    <source>
        <dbReference type="ARBA" id="ARBA00023065"/>
    </source>
</evidence>
<dbReference type="GO" id="GO:0044877">
    <property type="term" value="F:protein-containing complex binding"/>
    <property type="evidence" value="ECO:0007669"/>
    <property type="project" value="TreeGrafter"/>
</dbReference>